<feature type="compositionally biased region" description="Low complexity" evidence="1">
    <location>
        <begin position="32"/>
        <end position="46"/>
    </location>
</feature>
<name>A0A4Y2UZZ2_ARAVE</name>
<dbReference type="EMBL" id="BGPR01041689">
    <property type="protein sequence ID" value="GBO18008.1"/>
    <property type="molecule type" value="Genomic_DNA"/>
</dbReference>
<feature type="compositionally biased region" description="Basic and acidic residues" evidence="1">
    <location>
        <begin position="14"/>
        <end position="25"/>
    </location>
</feature>
<evidence type="ECO:0000313" key="3">
    <source>
        <dbReference type="Proteomes" id="UP000499080"/>
    </source>
</evidence>
<reference evidence="2 3" key="1">
    <citation type="journal article" date="2019" name="Sci. Rep.">
        <title>Orb-weaving spider Araneus ventricosus genome elucidates the spidroin gene catalogue.</title>
        <authorList>
            <person name="Kono N."/>
            <person name="Nakamura H."/>
            <person name="Ohtoshi R."/>
            <person name="Moran D.A.P."/>
            <person name="Shinohara A."/>
            <person name="Yoshida Y."/>
            <person name="Fujiwara M."/>
            <person name="Mori M."/>
            <person name="Tomita M."/>
            <person name="Arakawa K."/>
        </authorList>
    </citation>
    <scope>NUCLEOTIDE SEQUENCE [LARGE SCALE GENOMIC DNA]</scope>
</reference>
<sequence length="81" mass="9218">MDVSEYSENLNDSLNHHTCETKHQSDTSSDNESVFEYSSNESSTSSYQDDNVPFDSDSDAHFEDEVSSNELNFEDLTIIRV</sequence>
<gene>
    <name evidence="2" type="ORF">AVEN_173021_1</name>
</gene>
<feature type="compositionally biased region" description="Polar residues" evidence="1">
    <location>
        <begin position="1"/>
        <end position="13"/>
    </location>
</feature>
<comment type="caution">
    <text evidence="2">The sequence shown here is derived from an EMBL/GenBank/DDBJ whole genome shotgun (WGS) entry which is preliminary data.</text>
</comment>
<evidence type="ECO:0000313" key="2">
    <source>
        <dbReference type="EMBL" id="GBO18008.1"/>
    </source>
</evidence>
<dbReference type="AlphaFoldDB" id="A0A4Y2UZZ2"/>
<accession>A0A4Y2UZZ2</accession>
<dbReference type="Proteomes" id="UP000499080">
    <property type="component" value="Unassembled WGS sequence"/>
</dbReference>
<feature type="region of interest" description="Disordered" evidence="1">
    <location>
        <begin position="1"/>
        <end position="68"/>
    </location>
</feature>
<evidence type="ECO:0000256" key="1">
    <source>
        <dbReference type="SAM" id="MobiDB-lite"/>
    </source>
</evidence>
<proteinExistence type="predicted"/>
<keyword evidence="3" id="KW-1185">Reference proteome</keyword>
<protein>
    <submittedName>
        <fullName evidence="2">Uncharacterized protein</fullName>
    </submittedName>
</protein>
<organism evidence="2 3">
    <name type="scientific">Araneus ventricosus</name>
    <name type="common">Orbweaver spider</name>
    <name type="synonym">Epeira ventricosa</name>
    <dbReference type="NCBI Taxonomy" id="182803"/>
    <lineage>
        <taxon>Eukaryota</taxon>
        <taxon>Metazoa</taxon>
        <taxon>Ecdysozoa</taxon>
        <taxon>Arthropoda</taxon>
        <taxon>Chelicerata</taxon>
        <taxon>Arachnida</taxon>
        <taxon>Araneae</taxon>
        <taxon>Araneomorphae</taxon>
        <taxon>Entelegynae</taxon>
        <taxon>Araneoidea</taxon>
        <taxon>Araneidae</taxon>
        <taxon>Araneus</taxon>
    </lineage>
</organism>